<organism evidence="7 8">
    <name type="scientific">Ammoniphilus resinae</name>
    <dbReference type="NCBI Taxonomy" id="861532"/>
    <lineage>
        <taxon>Bacteria</taxon>
        <taxon>Bacillati</taxon>
        <taxon>Bacillota</taxon>
        <taxon>Bacilli</taxon>
        <taxon>Bacillales</taxon>
        <taxon>Paenibacillaceae</taxon>
        <taxon>Aneurinibacillus group</taxon>
        <taxon>Ammoniphilus</taxon>
    </lineage>
</organism>
<dbReference type="PANTHER" id="PTHR24567">
    <property type="entry name" value="CRP FAMILY TRANSCRIPTIONAL REGULATORY PROTEIN"/>
    <property type="match status" value="1"/>
</dbReference>
<dbReference type="EMBL" id="JAGGKT010000005">
    <property type="protein sequence ID" value="MBP1932284.1"/>
    <property type="molecule type" value="Genomic_DNA"/>
</dbReference>
<dbReference type="InterPro" id="IPR014710">
    <property type="entry name" value="RmlC-like_jellyroll"/>
</dbReference>
<dbReference type="PROSITE" id="PS51063">
    <property type="entry name" value="HTH_CRP_2"/>
    <property type="match status" value="1"/>
</dbReference>
<dbReference type="PROSITE" id="PS00889">
    <property type="entry name" value="CNMP_BINDING_2"/>
    <property type="match status" value="1"/>
</dbReference>
<comment type="caution">
    <text evidence="7">The sequence shown here is derived from an EMBL/GenBank/DDBJ whole genome shotgun (WGS) entry which is preliminary data.</text>
</comment>
<evidence type="ECO:0000256" key="3">
    <source>
        <dbReference type="ARBA" id="ARBA00023159"/>
    </source>
</evidence>
<dbReference type="CDD" id="cd00092">
    <property type="entry name" value="HTH_CRP"/>
    <property type="match status" value="1"/>
</dbReference>
<evidence type="ECO:0000259" key="6">
    <source>
        <dbReference type="PROSITE" id="PS51063"/>
    </source>
</evidence>
<dbReference type="InterPro" id="IPR018488">
    <property type="entry name" value="cNMP-bd_CS"/>
</dbReference>
<keyword evidence="4" id="KW-0804">Transcription</keyword>
<dbReference type="InterPro" id="IPR050397">
    <property type="entry name" value="Env_Response_Regulators"/>
</dbReference>
<keyword evidence="3" id="KW-0010">Activator</keyword>
<name>A0ABS4GPT8_9BACL</name>
<feature type="domain" description="Cyclic nucleotide-binding" evidence="5">
    <location>
        <begin position="12"/>
        <end position="132"/>
    </location>
</feature>
<evidence type="ECO:0000256" key="2">
    <source>
        <dbReference type="ARBA" id="ARBA00023125"/>
    </source>
</evidence>
<dbReference type="PANTHER" id="PTHR24567:SF74">
    <property type="entry name" value="HTH-TYPE TRANSCRIPTIONAL REGULATOR ARCR"/>
    <property type="match status" value="1"/>
</dbReference>
<evidence type="ECO:0000259" key="5">
    <source>
        <dbReference type="PROSITE" id="PS50042"/>
    </source>
</evidence>
<reference evidence="7 8" key="1">
    <citation type="submission" date="2021-03" db="EMBL/GenBank/DDBJ databases">
        <title>Genomic Encyclopedia of Type Strains, Phase IV (KMG-IV): sequencing the most valuable type-strain genomes for metagenomic binning, comparative biology and taxonomic classification.</title>
        <authorList>
            <person name="Goeker M."/>
        </authorList>
    </citation>
    <scope>NUCLEOTIDE SEQUENCE [LARGE SCALE GENOMIC DNA]</scope>
    <source>
        <strain evidence="7 8">DSM 24738</strain>
    </source>
</reference>
<keyword evidence="2" id="KW-0238">DNA-binding</keyword>
<dbReference type="Pfam" id="PF00027">
    <property type="entry name" value="cNMP_binding"/>
    <property type="match status" value="1"/>
</dbReference>
<evidence type="ECO:0000313" key="7">
    <source>
        <dbReference type="EMBL" id="MBP1932284.1"/>
    </source>
</evidence>
<dbReference type="PROSITE" id="PS50042">
    <property type="entry name" value="CNMP_BINDING_3"/>
    <property type="match status" value="1"/>
</dbReference>
<evidence type="ECO:0000313" key="8">
    <source>
        <dbReference type="Proteomes" id="UP001519343"/>
    </source>
</evidence>
<dbReference type="InterPro" id="IPR012318">
    <property type="entry name" value="HTH_CRP"/>
</dbReference>
<dbReference type="InterPro" id="IPR036388">
    <property type="entry name" value="WH-like_DNA-bd_sf"/>
</dbReference>
<proteinExistence type="predicted"/>
<dbReference type="SUPFAM" id="SSF51206">
    <property type="entry name" value="cAMP-binding domain-like"/>
    <property type="match status" value="1"/>
</dbReference>
<keyword evidence="8" id="KW-1185">Reference proteome</keyword>
<dbReference type="Gene3D" id="1.10.10.10">
    <property type="entry name" value="Winged helix-like DNA-binding domain superfamily/Winged helix DNA-binding domain"/>
    <property type="match status" value="1"/>
</dbReference>
<dbReference type="SUPFAM" id="SSF46785">
    <property type="entry name" value="Winged helix' DNA-binding domain"/>
    <property type="match status" value="1"/>
</dbReference>
<dbReference type="CDD" id="cd00038">
    <property type="entry name" value="CAP_ED"/>
    <property type="match status" value="1"/>
</dbReference>
<keyword evidence="1" id="KW-0805">Transcription regulation</keyword>
<gene>
    <name evidence="7" type="ORF">J2Z37_002285</name>
</gene>
<dbReference type="PROSITE" id="PS00888">
    <property type="entry name" value="CNMP_BINDING_1"/>
    <property type="match status" value="1"/>
</dbReference>
<dbReference type="SMART" id="SM00100">
    <property type="entry name" value="cNMP"/>
    <property type="match status" value="1"/>
</dbReference>
<dbReference type="SMART" id="SM00419">
    <property type="entry name" value="HTH_CRP"/>
    <property type="match status" value="1"/>
</dbReference>
<dbReference type="PRINTS" id="PR00103">
    <property type="entry name" value="CAMPKINASE"/>
</dbReference>
<evidence type="ECO:0000256" key="1">
    <source>
        <dbReference type="ARBA" id="ARBA00023015"/>
    </source>
</evidence>
<dbReference type="RefSeq" id="WP_209810329.1">
    <property type="nucleotide sequence ID" value="NZ_JAGGKT010000005.1"/>
</dbReference>
<dbReference type="InterPro" id="IPR018490">
    <property type="entry name" value="cNMP-bd_dom_sf"/>
</dbReference>
<dbReference type="Gene3D" id="2.60.120.10">
    <property type="entry name" value="Jelly Rolls"/>
    <property type="match status" value="1"/>
</dbReference>
<dbReference type="PRINTS" id="PR00034">
    <property type="entry name" value="HTHCRP"/>
</dbReference>
<dbReference type="Pfam" id="PF13545">
    <property type="entry name" value="HTH_Crp_2"/>
    <property type="match status" value="1"/>
</dbReference>
<protein>
    <submittedName>
        <fullName evidence="7">CRP/FNR family transcriptional regulator</fullName>
    </submittedName>
</protein>
<dbReference type="InterPro" id="IPR000595">
    <property type="entry name" value="cNMP-bd_dom"/>
</dbReference>
<accession>A0ABS4GPT8</accession>
<feature type="domain" description="HTH crp-type" evidence="6">
    <location>
        <begin position="146"/>
        <end position="219"/>
    </location>
</feature>
<evidence type="ECO:0000256" key="4">
    <source>
        <dbReference type="ARBA" id="ARBA00023163"/>
    </source>
</evidence>
<dbReference type="Proteomes" id="UP001519343">
    <property type="component" value="Unassembled WGS sequence"/>
</dbReference>
<sequence length="227" mass="26105">MGLNVSLPTIPMFEGLSNTELESITPYFLERSYKRGTIICLEGDEGDEMYVIKKGAVKVYRALEEKEVILAFLQEGDCFGEMALMDETQTRSATVETLEATILYVLKRQDYLNFLHNHPQMAVRLLQLTMARLRKANERIQNFNLLNARTRIIKTILQLASEYGVPKGQEMIIDFKLTHQQLADLTGFVRETVSAILTELREEGLIEIEQRKIRIMNLAQLEEQVAY</sequence>
<dbReference type="InterPro" id="IPR036390">
    <property type="entry name" value="WH_DNA-bd_sf"/>
</dbReference>